<dbReference type="EMBL" id="CAJVPY010015011">
    <property type="protein sequence ID" value="CAG8749481.1"/>
    <property type="molecule type" value="Genomic_DNA"/>
</dbReference>
<proteinExistence type="predicted"/>
<accession>A0A9N9NQR0</accession>
<gene>
    <name evidence="2" type="ORF">DERYTH_LOCUS16755</name>
</gene>
<protein>
    <submittedName>
        <fullName evidence="2">16633_t:CDS:1</fullName>
    </submittedName>
</protein>
<evidence type="ECO:0000313" key="3">
    <source>
        <dbReference type="Proteomes" id="UP000789405"/>
    </source>
</evidence>
<sequence length="201" mass="23099">DLMISTYIPQVIWTRPNGFFKSKGIIFVDMHHSHVYDDVIRALNVEGLDIIEIPENELDGWRKEKEDTPKIAIHKKHPINKFATGLMLDPDGSEDYKILNRLQAIVENCLNKLSIEDMSSRDESSPSNSSALHNDELDNTGSDDDDEDIMDDDDIVFDSTNIMDDDIFFDDNHENDIFFVGNEYTMNDNDIVFGNSYEQLM</sequence>
<feature type="compositionally biased region" description="Acidic residues" evidence="1">
    <location>
        <begin position="137"/>
        <end position="152"/>
    </location>
</feature>
<name>A0A9N9NQR0_9GLOM</name>
<feature type="non-terminal residue" evidence="2">
    <location>
        <position position="201"/>
    </location>
</feature>
<dbReference type="AlphaFoldDB" id="A0A9N9NQR0"/>
<keyword evidence="3" id="KW-1185">Reference proteome</keyword>
<evidence type="ECO:0000256" key="1">
    <source>
        <dbReference type="SAM" id="MobiDB-lite"/>
    </source>
</evidence>
<dbReference type="Proteomes" id="UP000789405">
    <property type="component" value="Unassembled WGS sequence"/>
</dbReference>
<dbReference type="OrthoDB" id="2414197at2759"/>
<reference evidence="2" key="1">
    <citation type="submission" date="2021-06" db="EMBL/GenBank/DDBJ databases">
        <authorList>
            <person name="Kallberg Y."/>
            <person name="Tangrot J."/>
            <person name="Rosling A."/>
        </authorList>
    </citation>
    <scope>NUCLEOTIDE SEQUENCE</scope>
    <source>
        <strain evidence="2">MA453B</strain>
    </source>
</reference>
<feature type="region of interest" description="Disordered" evidence="1">
    <location>
        <begin position="118"/>
        <end position="152"/>
    </location>
</feature>
<comment type="caution">
    <text evidence="2">The sequence shown here is derived from an EMBL/GenBank/DDBJ whole genome shotgun (WGS) entry which is preliminary data.</text>
</comment>
<organism evidence="2 3">
    <name type="scientific">Dentiscutata erythropus</name>
    <dbReference type="NCBI Taxonomy" id="1348616"/>
    <lineage>
        <taxon>Eukaryota</taxon>
        <taxon>Fungi</taxon>
        <taxon>Fungi incertae sedis</taxon>
        <taxon>Mucoromycota</taxon>
        <taxon>Glomeromycotina</taxon>
        <taxon>Glomeromycetes</taxon>
        <taxon>Diversisporales</taxon>
        <taxon>Gigasporaceae</taxon>
        <taxon>Dentiscutata</taxon>
    </lineage>
</organism>
<evidence type="ECO:0000313" key="2">
    <source>
        <dbReference type="EMBL" id="CAG8749481.1"/>
    </source>
</evidence>